<reference evidence="3" key="1">
    <citation type="submission" date="2023-08" db="EMBL/GenBank/DDBJ databases">
        <authorList>
            <person name="Messyasz A."/>
            <person name="Mannisto M.K."/>
            <person name="Kerkhof L.J."/>
            <person name="Haggblom M."/>
        </authorList>
    </citation>
    <scope>NUCLEOTIDE SEQUENCE</scope>
    <source>
        <strain evidence="3">M8UP39</strain>
    </source>
</reference>
<name>A0AAU7Z6T0_9BACT</name>
<dbReference type="RefSeq" id="WP_353073564.1">
    <property type="nucleotide sequence ID" value="NZ_CP132938.1"/>
</dbReference>
<feature type="region of interest" description="Disordered" evidence="1">
    <location>
        <begin position="1"/>
        <end position="79"/>
    </location>
</feature>
<protein>
    <submittedName>
        <fullName evidence="3">DUF6321 domain-containing protein</fullName>
    </submittedName>
</protein>
<reference evidence="3" key="2">
    <citation type="journal article" date="2024" name="Environ. Microbiol.">
        <title>Genome analysis and description of Tunturibacter gen. nov. expands the diversity of Terriglobia in tundra soils.</title>
        <authorList>
            <person name="Messyasz A."/>
            <person name="Mannisto M.K."/>
            <person name="Kerkhof L.J."/>
            <person name="Haggblom M.M."/>
        </authorList>
    </citation>
    <scope>NUCLEOTIDE SEQUENCE</scope>
    <source>
        <strain evidence="3">M8UP39</strain>
    </source>
</reference>
<feature type="domain" description="DUF6321" evidence="2">
    <location>
        <begin position="36"/>
        <end position="79"/>
    </location>
</feature>
<accession>A0AAU7Z6T0</accession>
<feature type="compositionally biased region" description="Basic residues" evidence="1">
    <location>
        <begin position="19"/>
        <end position="34"/>
    </location>
</feature>
<dbReference type="KEGG" id="tgi:RBB81_09820"/>
<dbReference type="InterPro" id="IPR046284">
    <property type="entry name" value="DUF6321"/>
</dbReference>
<evidence type="ECO:0000256" key="1">
    <source>
        <dbReference type="SAM" id="MobiDB-lite"/>
    </source>
</evidence>
<dbReference type="EMBL" id="CP132938">
    <property type="protein sequence ID" value="XCB24201.1"/>
    <property type="molecule type" value="Genomic_DNA"/>
</dbReference>
<sequence>MKRFSRVEGFVPNEEKRDVKKRAVKKASSKSMRAKGKDPKGGLTAAGREFYKKTEGANLKPGVKGKADTPEKMRRKGSF</sequence>
<gene>
    <name evidence="3" type="ORF">RBB81_09820</name>
</gene>
<dbReference type="AlphaFoldDB" id="A0AAU7Z6T0"/>
<proteinExistence type="predicted"/>
<evidence type="ECO:0000313" key="3">
    <source>
        <dbReference type="EMBL" id="XCB24201.1"/>
    </source>
</evidence>
<dbReference type="Pfam" id="PF19846">
    <property type="entry name" value="DUF6321"/>
    <property type="match status" value="1"/>
</dbReference>
<organism evidence="3">
    <name type="scientific">Tunturiibacter gelidiferens</name>
    <dbReference type="NCBI Taxonomy" id="3069689"/>
    <lineage>
        <taxon>Bacteria</taxon>
        <taxon>Pseudomonadati</taxon>
        <taxon>Acidobacteriota</taxon>
        <taxon>Terriglobia</taxon>
        <taxon>Terriglobales</taxon>
        <taxon>Acidobacteriaceae</taxon>
        <taxon>Tunturiibacter</taxon>
    </lineage>
</organism>
<evidence type="ECO:0000259" key="2">
    <source>
        <dbReference type="Pfam" id="PF19846"/>
    </source>
</evidence>